<evidence type="ECO:0000256" key="8">
    <source>
        <dbReference type="ARBA" id="ARBA00023133"/>
    </source>
</evidence>
<keyword evidence="9 11" id="KW-0627">Porphyrin biosynthesis</keyword>
<comment type="cofactor">
    <cofactor evidence="11">
        <name>FAD</name>
        <dbReference type="ChEBI" id="CHEBI:57692"/>
    </cofactor>
    <text evidence="11">Binds 1 FAD per subunit.</text>
</comment>
<dbReference type="SUPFAM" id="SSF54373">
    <property type="entry name" value="FAD-linked reductases, C-terminal domain"/>
    <property type="match status" value="1"/>
</dbReference>
<comment type="pathway">
    <text evidence="2 11">Porphyrin-containing compound metabolism; protoporphyrin-IX biosynthesis; protoporphyrin-IX from protoporphyrinogen-IX: step 1/1.</text>
</comment>
<keyword evidence="5 11" id="KW-0285">Flavoprotein</keyword>
<dbReference type="AlphaFoldDB" id="A0A4S2MZ81"/>
<name>A0A4S2MZ81_9PEZI</name>
<evidence type="ECO:0000313" key="13">
    <source>
        <dbReference type="EMBL" id="TGZ82109.1"/>
    </source>
</evidence>
<evidence type="ECO:0000256" key="6">
    <source>
        <dbReference type="ARBA" id="ARBA00022827"/>
    </source>
</evidence>
<dbReference type="InterPro" id="IPR050464">
    <property type="entry name" value="Zeta_carotene_desat/Oxidored"/>
</dbReference>
<evidence type="ECO:0000259" key="12">
    <source>
        <dbReference type="Pfam" id="PF01593"/>
    </source>
</evidence>
<protein>
    <recommendedName>
        <fullName evidence="4 11">Protoporphyrinogen oxidase</fullName>
        <ecNumber evidence="4 11">1.3.3.4</ecNumber>
    </recommendedName>
</protein>
<proteinExistence type="inferred from homology"/>
<accession>A0A4S2MZ81</accession>
<dbReference type="InterPro" id="IPR004572">
    <property type="entry name" value="Protoporphyrinogen_oxidase"/>
</dbReference>
<keyword evidence="8 11" id="KW-0350">Heme biosynthesis</keyword>
<sequence>GGGISGLATAWYISKFAPHVPITLFEKSSRLGGRVQSKRVQCDDGEILFEAGPRTLRPWSVAGLATLDLVRQLGLEDKLFLVKRDDIASQNRFIFYPDQLNQLPADIVSVFSSLRLPIMKTVFGGLFPEIVRKRRNLNMADESVGSFLSRRVGLPLAESLISAAIHGMYAGDLDQLSMKSLFPKEWRDEHVHGSLSRGLFSTQQVERIDDLVFKAQLKDDNRPLLKKLEGTVMYCFEDGMQTLTDAIAQDLLQRSNVQIFTDSPIEQLSWDGEHIELYPSSPTPPTSHEFFTTPESPPPPKFSHVISTLHAPRTNDLLPATTKIPTLSTIPATSVLVVSLYYRPSKILPVNGFGYLIPKSITAELNPHHALSVTFDTDMYRPTGETGTKLTVTMGGHYWTSLLANGDASFLPASEEEAVMMAVKTLMVQLGGEFFTEEPVAWNVALHEDCYPQYTVGHEERCIKAREELWEKFEGRLSVVGSSYKGVGVSDCVRHAREVAVRLVKLGKGSGLEDVEKTWAVKDTPPSLRRKRIEM</sequence>
<evidence type="ECO:0000256" key="2">
    <source>
        <dbReference type="ARBA" id="ARBA00005073"/>
    </source>
</evidence>
<evidence type="ECO:0000256" key="4">
    <source>
        <dbReference type="ARBA" id="ARBA00012867"/>
    </source>
</evidence>
<feature type="non-terminal residue" evidence="13">
    <location>
        <position position="1"/>
    </location>
</feature>
<comment type="subcellular location">
    <subcellularLocation>
        <location evidence="11">Mitochondrion inner membrane</location>
    </subcellularLocation>
</comment>
<comment type="similarity">
    <text evidence="3 11">Belongs to the protoporphyrinogen/coproporphyrinogen oxidase family. Protoporphyrinogen oxidase subfamily.</text>
</comment>
<keyword evidence="14" id="KW-1185">Reference proteome</keyword>
<evidence type="ECO:0000313" key="14">
    <source>
        <dbReference type="Proteomes" id="UP000298138"/>
    </source>
</evidence>
<comment type="function">
    <text evidence="1 11">Catalyzes the 6-electron oxidation of protoporphyrinogen-IX to form protoporphyrin-IX.</text>
</comment>
<organism evidence="13 14">
    <name type="scientific">Ascodesmis nigricans</name>
    <dbReference type="NCBI Taxonomy" id="341454"/>
    <lineage>
        <taxon>Eukaryota</taxon>
        <taxon>Fungi</taxon>
        <taxon>Dikarya</taxon>
        <taxon>Ascomycota</taxon>
        <taxon>Pezizomycotina</taxon>
        <taxon>Pezizomycetes</taxon>
        <taxon>Pezizales</taxon>
        <taxon>Ascodesmidaceae</taxon>
        <taxon>Ascodesmis</taxon>
    </lineage>
</organism>
<evidence type="ECO:0000256" key="10">
    <source>
        <dbReference type="ARBA" id="ARBA00047554"/>
    </source>
</evidence>
<dbReference type="InterPro" id="IPR002937">
    <property type="entry name" value="Amino_oxidase"/>
</dbReference>
<dbReference type="GO" id="GO:0005743">
    <property type="term" value="C:mitochondrial inner membrane"/>
    <property type="evidence" value="ECO:0007669"/>
    <property type="project" value="UniProtKB-SubCell"/>
</dbReference>
<keyword evidence="7 11" id="KW-0560">Oxidoreductase</keyword>
<evidence type="ECO:0000256" key="11">
    <source>
        <dbReference type="RuleBase" id="RU367069"/>
    </source>
</evidence>
<evidence type="ECO:0000256" key="9">
    <source>
        <dbReference type="ARBA" id="ARBA00023244"/>
    </source>
</evidence>
<dbReference type="STRING" id="341454.A0A4S2MZ81"/>
<evidence type="ECO:0000256" key="1">
    <source>
        <dbReference type="ARBA" id="ARBA00002600"/>
    </source>
</evidence>
<reference evidence="13 14" key="1">
    <citation type="submission" date="2019-04" db="EMBL/GenBank/DDBJ databases">
        <title>Comparative genomics and transcriptomics to analyze fruiting body development in filamentous ascomycetes.</title>
        <authorList>
            <consortium name="DOE Joint Genome Institute"/>
            <person name="Lutkenhaus R."/>
            <person name="Traeger S."/>
            <person name="Breuer J."/>
            <person name="Kuo A."/>
            <person name="Lipzen A."/>
            <person name="Pangilinan J."/>
            <person name="Dilworth D."/>
            <person name="Sandor L."/>
            <person name="Poggeler S."/>
            <person name="Barry K."/>
            <person name="Grigoriev I.V."/>
            <person name="Nowrousian M."/>
        </authorList>
    </citation>
    <scope>NUCLEOTIDE SEQUENCE [LARGE SCALE GENOMIC DNA]</scope>
    <source>
        <strain evidence="13 14">CBS 389.68</strain>
    </source>
</reference>
<dbReference type="InterPro" id="IPR036188">
    <property type="entry name" value="FAD/NAD-bd_sf"/>
</dbReference>
<evidence type="ECO:0000256" key="3">
    <source>
        <dbReference type="ARBA" id="ARBA00010551"/>
    </source>
</evidence>
<feature type="domain" description="Amine oxidase" evidence="12">
    <location>
        <begin position="4"/>
        <end position="503"/>
    </location>
</feature>
<dbReference type="EC" id="1.3.3.4" evidence="4 11"/>
<gene>
    <name evidence="13" type="ORF">EX30DRAFT_305494</name>
</gene>
<dbReference type="GO" id="GO:0006782">
    <property type="term" value="P:protoporphyrinogen IX biosynthetic process"/>
    <property type="evidence" value="ECO:0007669"/>
    <property type="project" value="UniProtKB-UniRule"/>
</dbReference>
<dbReference type="EMBL" id="ML220116">
    <property type="protein sequence ID" value="TGZ82109.1"/>
    <property type="molecule type" value="Genomic_DNA"/>
</dbReference>
<evidence type="ECO:0000256" key="7">
    <source>
        <dbReference type="ARBA" id="ARBA00023002"/>
    </source>
</evidence>
<dbReference type="PANTHER" id="PTHR42923">
    <property type="entry name" value="PROTOPORPHYRINOGEN OXIDASE"/>
    <property type="match status" value="1"/>
</dbReference>
<dbReference type="InParanoid" id="A0A4S2MZ81"/>
<dbReference type="SUPFAM" id="SSF51905">
    <property type="entry name" value="FAD/NAD(P)-binding domain"/>
    <property type="match status" value="1"/>
</dbReference>
<comment type="catalytic activity">
    <reaction evidence="10 11">
        <text>protoporphyrinogen IX + 3 O2 = protoporphyrin IX + 3 H2O2</text>
        <dbReference type="Rhea" id="RHEA:25576"/>
        <dbReference type="ChEBI" id="CHEBI:15379"/>
        <dbReference type="ChEBI" id="CHEBI:16240"/>
        <dbReference type="ChEBI" id="CHEBI:57306"/>
        <dbReference type="ChEBI" id="CHEBI:57307"/>
        <dbReference type="EC" id="1.3.3.4"/>
    </reaction>
</comment>
<dbReference type="PANTHER" id="PTHR42923:SF3">
    <property type="entry name" value="PROTOPORPHYRINOGEN OXIDASE"/>
    <property type="match status" value="1"/>
</dbReference>
<keyword evidence="6 11" id="KW-0274">FAD</keyword>
<dbReference type="NCBIfam" id="TIGR00562">
    <property type="entry name" value="proto_IX_ox"/>
    <property type="match status" value="1"/>
</dbReference>
<dbReference type="Gene3D" id="3.50.50.60">
    <property type="entry name" value="FAD/NAD(P)-binding domain"/>
    <property type="match status" value="1"/>
</dbReference>
<dbReference type="FunCoup" id="A0A4S2MZ81">
    <property type="interactions" value="510"/>
</dbReference>
<dbReference type="GO" id="GO:0004729">
    <property type="term" value="F:oxygen-dependent protoporphyrinogen oxidase activity"/>
    <property type="evidence" value="ECO:0007669"/>
    <property type="project" value="UniProtKB-UniRule"/>
</dbReference>
<dbReference type="UniPathway" id="UPA00251">
    <property type="reaction ID" value="UER00324"/>
</dbReference>
<evidence type="ECO:0000256" key="5">
    <source>
        <dbReference type="ARBA" id="ARBA00022630"/>
    </source>
</evidence>
<dbReference type="Proteomes" id="UP000298138">
    <property type="component" value="Unassembled WGS sequence"/>
</dbReference>
<dbReference type="Pfam" id="PF01593">
    <property type="entry name" value="Amino_oxidase"/>
    <property type="match status" value="1"/>
</dbReference>
<dbReference type="OrthoDB" id="438553at2759"/>